<proteinExistence type="predicted"/>
<dbReference type="OrthoDB" id="80999at2"/>
<dbReference type="Proteomes" id="UP000054537">
    <property type="component" value="Unassembled WGS sequence"/>
</dbReference>
<dbReference type="Pfam" id="PF10898">
    <property type="entry name" value="DUF2716"/>
    <property type="match status" value="1"/>
</dbReference>
<reference evidence="1 2" key="1">
    <citation type="submission" date="2014-10" db="EMBL/GenBank/DDBJ databases">
        <title>Draft genome sequence of Actinoplanes utahensis NRRL 12052.</title>
        <authorList>
            <person name="Velasco-Bucheli B."/>
            <person name="del Cerro C."/>
            <person name="Hormigo D."/>
            <person name="Garcia J.L."/>
            <person name="Acebal C."/>
            <person name="Arroyo M."/>
            <person name="de la Mata I."/>
        </authorList>
    </citation>
    <scope>NUCLEOTIDE SEQUENCE [LARGE SCALE GENOMIC DNA]</scope>
    <source>
        <strain evidence="1 2">NRRL 12052</strain>
    </source>
</reference>
<evidence type="ECO:0000313" key="1">
    <source>
        <dbReference type="EMBL" id="KHD75613.1"/>
    </source>
</evidence>
<dbReference type="eggNOG" id="ENOG50332H8">
    <property type="taxonomic scope" value="Bacteria"/>
</dbReference>
<dbReference type="RefSeq" id="WP_043527025.1">
    <property type="nucleotide sequence ID" value="NZ_BAABKU010000028.1"/>
</dbReference>
<comment type="caution">
    <text evidence="1">The sequence shown here is derived from an EMBL/GenBank/DDBJ whole genome shotgun (WGS) entry which is preliminary data.</text>
</comment>
<dbReference type="InterPro" id="IPR020323">
    <property type="entry name" value="DUF2716"/>
</dbReference>
<organism evidence="1 2">
    <name type="scientific">Actinoplanes utahensis</name>
    <dbReference type="NCBI Taxonomy" id="1869"/>
    <lineage>
        <taxon>Bacteria</taxon>
        <taxon>Bacillati</taxon>
        <taxon>Actinomycetota</taxon>
        <taxon>Actinomycetes</taxon>
        <taxon>Micromonosporales</taxon>
        <taxon>Micromonosporaceae</taxon>
        <taxon>Actinoplanes</taxon>
    </lineage>
</organism>
<accession>A0A0A6UKK5</accession>
<evidence type="ECO:0000313" key="2">
    <source>
        <dbReference type="Proteomes" id="UP000054537"/>
    </source>
</evidence>
<sequence>MNEPVWEEIANERYEDFWGPFDARFEFGARHQKPGSRILEPIPSVTFDLSPLFTDSPVTFAAGQAAVNAVALFAMTQAFPAGERLLALDWQHVSHWYWPHRRAVAEDEIPPIDVFPNGDFYVFLTEDMTEGTFGHPWERTLCVFGPRLMPRLVPLLAGWLPIRRSAS</sequence>
<gene>
    <name evidence="1" type="ORF">MB27_21565</name>
</gene>
<evidence type="ECO:0008006" key="3">
    <source>
        <dbReference type="Google" id="ProtNLM"/>
    </source>
</evidence>
<dbReference type="EMBL" id="JRTT01000025">
    <property type="protein sequence ID" value="KHD75613.1"/>
    <property type="molecule type" value="Genomic_DNA"/>
</dbReference>
<name>A0A0A6UKK5_ACTUT</name>
<dbReference type="AlphaFoldDB" id="A0A0A6UKK5"/>
<protein>
    <recommendedName>
        <fullName evidence="3">DUF2716 domain-containing protein</fullName>
    </recommendedName>
</protein>
<keyword evidence="2" id="KW-1185">Reference proteome</keyword>